<dbReference type="SUPFAM" id="SSF56112">
    <property type="entry name" value="Protein kinase-like (PK-like)"/>
    <property type="match status" value="1"/>
</dbReference>
<dbReference type="InterPro" id="IPR002575">
    <property type="entry name" value="Aminoglycoside_PTrfase"/>
</dbReference>
<dbReference type="PANTHER" id="PTHR21310">
    <property type="entry name" value="AMINOGLYCOSIDE PHOSPHOTRANSFERASE-RELATED-RELATED"/>
    <property type="match status" value="1"/>
</dbReference>
<dbReference type="Proteomes" id="UP000305948">
    <property type="component" value="Unassembled WGS sequence"/>
</dbReference>
<accession>A0A5C3MQC3</accession>
<organism evidence="3 4">
    <name type="scientific">Heliocybe sulcata</name>
    <dbReference type="NCBI Taxonomy" id="5364"/>
    <lineage>
        <taxon>Eukaryota</taxon>
        <taxon>Fungi</taxon>
        <taxon>Dikarya</taxon>
        <taxon>Basidiomycota</taxon>
        <taxon>Agaricomycotina</taxon>
        <taxon>Agaricomycetes</taxon>
        <taxon>Gloeophyllales</taxon>
        <taxon>Gloeophyllaceae</taxon>
        <taxon>Heliocybe</taxon>
    </lineage>
</organism>
<feature type="compositionally biased region" description="Acidic residues" evidence="1">
    <location>
        <begin position="322"/>
        <end position="337"/>
    </location>
</feature>
<feature type="domain" description="Aminoglycoside phosphotransferase" evidence="2">
    <location>
        <begin position="66"/>
        <end position="170"/>
    </location>
</feature>
<dbReference type="PANTHER" id="PTHR21310:SF13">
    <property type="entry name" value="AMINOGLYCOSIDE PHOSPHOTRANSFERASE DOMAIN-CONTAINING PROTEIN"/>
    <property type="match status" value="1"/>
</dbReference>
<evidence type="ECO:0000313" key="3">
    <source>
        <dbReference type="EMBL" id="TFK47484.1"/>
    </source>
</evidence>
<feature type="compositionally biased region" description="Basic and acidic residues" evidence="1">
    <location>
        <begin position="653"/>
        <end position="671"/>
    </location>
</feature>
<dbReference type="OrthoDB" id="10003767at2759"/>
<name>A0A5C3MQC3_9AGAM</name>
<reference evidence="3 4" key="1">
    <citation type="journal article" date="2019" name="Nat. Ecol. Evol.">
        <title>Megaphylogeny resolves global patterns of mushroom evolution.</title>
        <authorList>
            <person name="Varga T."/>
            <person name="Krizsan K."/>
            <person name="Foldi C."/>
            <person name="Dima B."/>
            <person name="Sanchez-Garcia M."/>
            <person name="Sanchez-Ramirez S."/>
            <person name="Szollosi G.J."/>
            <person name="Szarkandi J.G."/>
            <person name="Papp V."/>
            <person name="Albert L."/>
            <person name="Andreopoulos W."/>
            <person name="Angelini C."/>
            <person name="Antonin V."/>
            <person name="Barry K.W."/>
            <person name="Bougher N.L."/>
            <person name="Buchanan P."/>
            <person name="Buyck B."/>
            <person name="Bense V."/>
            <person name="Catcheside P."/>
            <person name="Chovatia M."/>
            <person name="Cooper J."/>
            <person name="Damon W."/>
            <person name="Desjardin D."/>
            <person name="Finy P."/>
            <person name="Geml J."/>
            <person name="Haridas S."/>
            <person name="Hughes K."/>
            <person name="Justo A."/>
            <person name="Karasinski D."/>
            <person name="Kautmanova I."/>
            <person name="Kiss B."/>
            <person name="Kocsube S."/>
            <person name="Kotiranta H."/>
            <person name="LaButti K.M."/>
            <person name="Lechner B.E."/>
            <person name="Liimatainen K."/>
            <person name="Lipzen A."/>
            <person name="Lukacs Z."/>
            <person name="Mihaltcheva S."/>
            <person name="Morgado L.N."/>
            <person name="Niskanen T."/>
            <person name="Noordeloos M.E."/>
            <person name="Ohm R.A."/>
            <person name="Ortiz-Santana B."/>
            <person name="Ovrebo C."/>
            <person name="Racz N."/>
            <person name="Riley R."/>
            <person name="Savchenko A."/>
            <person name="Shiryaev A."/>
            <person name="Soop K."/>
            <person name="Spirin V."/>
            <person name="Szebenyi C."/>
            <person name="Tomsovsky M."/>
            <person name="Tulloss R.E."/>
            <person name="Uehling J."/>
            <person name="Grigoriev I.V."/>
            <person name="Vagvolgyi C."/>
            <person name="Papp T."/>
            <person name="Martin F.M."/>
            <person name="Miettinen O."/>
            <person name="Hibbett D.S."/>
            <person name="Nagy L.G."/>
        </authorList>
    </citation>
    <scope>NUCLEOTIDE SEQUENCE [LARGE SCALE GENOMIC DNA]</scope>
    <source>
        <strain evidence="3 4">OMC1185</strain>
    </source>
</reference>
<dbReference type="EMBL" id="ML213523">
    <property type="protein sequence ID" value="TFK47484.1"/>
    <property type="molecule type" value="Genomic_DNA"/>
</dbReference>
<feature type="region of interest" description="Disordered" evidence="1">
    <location>
        <begin position="554"/>
        <end position="589"/>
    </location>
</feature>
<feature type="region of interest" description="Disordered" evidence="1">
    <location>
        <begin position="649"/>
        <end position="671"/>
    </location>
</feature>
<feature type="compositionally biased region" description="Basic and acidic residues" evidence="1">
    <location>
        <begin position="296"/>
        <end position="309"/>
    </location>
</feature>
<feature type="region of interest" description="Disordered" evidence="1">
    <location>
        <begin position="1"/>
        <end position="42"/>
    </location>
</feature>
<dbReference type="Gene3D" id="3.30.200.20">
    <property type="entry name" value="Phosphorylase Kinase, domain 1"/>
    <property type="match status" value="1"/>
</dbReference>
<feature type="region of interest" description="Disordered" evidence="1">
    <location>
        <begin position="296"/>
        <end position="337"/>
    </location>
</feature>
<proteinExistence type="predicted"/>
<dbReference type="STRING" id="5364.A0A5C3MQC3"/>
<evidence type="ECO:0000313" key="4">
    <source>
        <dbReference type="Proteomes" id="UP000305948"/>
    </source>
</evidence>
<dbReference type="InterPro" id="IPR051678">
    <property type="entry name" value="AGP_Transferase"/>
</dbReference>
<evidence type="ECO:0000259" key="2">
    <source>
        <dbReference type="Pfam" id="PF01636"/>
    </source>
</evidence>
<sequence length="671" mass="74937">MSNANTKTKEEAGEKPVVEWNWDVEHADRKREAKSTPHGAAPFDVDRRALKNVVEEKMETPVGRIQFLSAGTFHKAYSITLINGRELVARVARRFMPRLKTQSEVATMDYIRKHTKIPVPDVYHYDANPYNRLGGEYILMSKAAGTPLSRVYHSMSHEELRKLLDNVVELIIPLYGHRFSHLGSLYSGPPPQSSAASSVPTPVPGKTFSMPHPLSRAMTMMPAQMTPKPTAAAHPSSPAFHVGPIVSWPFFGSGRGDLAHPDEIDRGPWATTHSYLLSSAEREIKGVIRENEGKSAPHKLHLDPDEIHSSRHHKLRAVPGDASDESTEWDYEESEDEWEGPGDAMYRDYRRMQRSTFLVAHLVEREKRVREEMGRWVRMMEKMGVGGEHNEGGGGGHGKAQDGVLEEFALDCHDMSLENVFVDENDPSRITCVIDWESTTTRPLWAAAHVPAFIQSSPFTSRLFRATVERLTTDKRKLSLPFFTPTGVTHREVDLASLAHEWLHHEASGARARMAHRCAEWDGWEEGLVSSILGPEEEEEEWFKAWEECDEEKEARVGVEEDTATLSSSSSGSGSGESEETKVEDKAPSFAVDKLGQNFKRLSGPTVARPPLAAKVVAEEKEKEKLLAATGDICGGRGGELGRRLEAWLSDTTEGRRRLSDADGHEYSKRA</sequence>
<protein>
    <recommendedName>
        <fullName evidence="2">Aminoglycoside phosphotransferase domain-containing protein</fullName>
    </recommendedName>
</protein>
<gene>
    <name evidence="3" type="ORF">OE88DRAFT_1810963</name>
</gene>
<keyword evidence="4" id="KW-1185">Reference proteome</keyword>
<evidence type="ECO:0000256" key="1">
    <source>
        <dbReference type="SAM" id="MobiDB-lite"/>
    </source>
</evidence>
<feature type="compositionally biased region" description="Basic and acidic residues" evidence="1">
    <location>
        <begin position="7"/>
        <end position="35"/>
    </location>
</feature>
<dbReference type="AlphaFoldDB" id="A0A5C3MQC3"/>
<dbReference type="InterPro" id="IPR011009">
    <property type="entry name" value="Kinase-like_dom_sf"/>
</dbReference>
<dbReference type="Pfam" id="PF01636">
    <property type="entry name" value="APH"/>
    <property type="match status" value="1"/>
</dbReference>